<evidence type="ECO:0000313" key="2">
    <source>
        <dbReference type="Proteomes" id="UP000095477"/>
    </source>
</evidence>
<dbReference type="AlphaFoldDB" id="A0A143WUH1"/>
<keyword evidence="2" id="KW-1185">Reference proteome</keyword>
<dbReference type="InterPro" id="IPR027396">
    <property type="entry name" value="DsrEFH-like"/>
</dbReference>
<accession>A0A143WUH1</accession>
<dbReference type="Proteomes" id="UP000095477">
    <property type="component" value="Chromosome I"/>
</dbReference>
<dbReference type="Gene3D" id="3.40.1260.10">
    <property type="entry name" value="DsrEFH-like"/>
    <property type="match status" value="1"/>
</dbReference>
<reference evidence="2" key="1">
    <citation type="submission" date="2016-01" db="EMBL/GenBank/DDBJ databases">
        <authorList>
            <person name="Husnik F."/>
        </authorList>
    </citation>
    <scope>NUCLEOTIDE SEQUENCE [LARGE SCALE GENOMIC DNA]</scope>
</reference>
<gene>
    <name evidence="1" type="primary">tusB</name>
    <name evidence="1" type="ORF">TPER_HE00455</name>
</gene>
<dbReference type="RefSeq" id="WP_067568034.1">
    <property type="nucleotide sequence ID" value="NZ_LN999835.1"/>
</dbReference>
<evidence type="ECO:0000313" key="1">
    <source>
        <dbReference type="EMBL" id="CUX97365.1"/>
    </source>
</evidence>
<dbReference type="GO" id="GO:1990228">
    <property type="term" value="C:sulfurtransferase complex"/>
    <property type="evidence" value="ECO:0007669"/>
    <property type="project" value="TreeGrafter"/>
</dbReference>
<dbReference type="OrthoDB" id="9795117at2"/>
<dbReference type="GO" id="GO:0002143">
    <property type="term" value="P:tRNA wobble position uridine thiolation"/>
    <property type="evidence" value="ECO:0007669"/>
    <property type="project" value="InterPro"/>
</dbReference>
<dbReference type="KEGG" id="hed:TPER_HE00455"/>
<dbReference type="NCBIfam" id="NF010035">
    <property type="entry name" value="PRK13510.1"/>
    <property type="match status" value="1"/>
</dbReference>
<dbReference type="PANTHER" id="PTHR37526:SF1">
    <property type="entry name" value="PROTEIN TUSB"/>
    <property type="match status" value="1"/>
</dbReference>
<sequence>MLYILSRSPYNFDLKALLRTVQLGDCLLLLSDGVIAGLSGTSAWRLLSATNLTLYALLNDITARGLTTYFSRNIIMISYTDFVGLTEKHPQCMAW</sequence>
<proteinExistence type="predicted"/>
<dbReference type="InterPro" id="IPR007215">
    <property type="entry name" value="Sulphur_relay_TusB/DsrH"/>
</dbReference>
<name>A0A143WUH1_9ENTR</name>
<protein>
    <submittedName>
        <fullName evidence="1">Protein TusB</fullName>
    </submittedName>
</protein>
<dbReference type="SUPFAM" id="SSF75169">
    <property type="entry name" value="DsrEFH-like"/>
    <property type="match status" value="1"/>
</dbReference>
<organism evidence="1 2">
    <name type="scientific">Candidatus Hoaglandella endobia</name>
    <dbReference type="NCBI Taxonomy" id="1778263"/>
    <lineage>
        <taxon>Bacteria</taxon>
        <taxon>Pseudomonadati</taxon>
        <taxon>Pseudomonadota</taxon>
        <taxon>Gammaproteobacteria</taxon>
        <taxon>Enterobacterales</taxon>
        <taxon>Enterobacteriaceae</taxon>
        <taxon>Candidatus Hoaglandella</taxon>
    </lineage>
</organism>
<dbReference type="PANTHER" id="PTHR37526">
    <property type="entry name" value="PROTEIN TUSB"/>
    <property type="match status" value="1"/>
</dbReference>
<dbReference type="NCBIfam" id="TIGR03011">
    <property type="entry name" value="sulf_tusB_dsrH"/>
    <property type="match status" value="1"/>
</dbReference>
<dbReference type="EMBL" id="LN999835">
    <property type="protein sequence ID" value="CUX97365.1"/>
    <property type="molecule type" value="Genomic_DNA"/>
</dbReference>
<dbReference type="STRING" id="1778263.TPER_HE00455"/>
<dbReference type="Pfam" id="PF04077">
    <property type="entry name" value="DsrH"/>
    <property type="match status" value="1"/>
</dbReference>